<evidence type="ECO:0000256" key="2">
    <source>
        <dbReference type="ARBA" id="ARBA00006576"/>
    </source>
</evidence>
<dbReference type="PANTHER" id="PTHR11086:SF18">
    <property type="entry name" value="DEOXYCYTIDYLATE DEAMINASE"/>
    <property type="match status" value="1"/>
</dbReference>
<evidence type="ECO:0000256" key="4">
    <source>
        <dbReference type="ARBA" id="ARBA00022727"/>
    </source>
</evidence>
<proteinExistence type="inferred from homology"/>
<dbReference type="Pfam" id="PF00383">
    <property type="entry name" value="dCMP_cyt_deam_1"/>
    <property type="match status" value="1"/>
</dbReference>
<dbReference type="GO" id="GO:0004132">
    <property type="term" value="F:dCMP deaminase activity"/>
    <property type="evidence" value="ECO:0007669"/>
    <property type="project" value="UniProtKB-EC"/>
</dbReference>
<protein>
    <recommendedName>
        <fullName evidence="8">dCMP deaminase</fullName>
        <ecNumber evidence="7">3.5.4.12</ecNumber>
    </recommendedName>
    <alternativeName>
        <fullName evidence="8">dCMP deaminase</fullName>
    </alternativeName>
</protein>
<sequence length="257" mass="26416">MAVAFLSAQRSKDPVKQVGACIVNDSNVICGIGYNGFPRGCSDAALPWAKKSQRGDPLETKYPYVCHAEMNAILNKNGASVAGARVYVTMFPCNECAKLMIQAGIREVVFHEAKEQPPRSDSPISGGFNRDQQYAASRRLLALAGVRLRQHLFSQPVLLRLTNDAKQPASMLADSASSSRTASEAAEGAAGEAEVAPAVAAALQHAGNGSSGSALTGAAAAAAVAGAAPGRRRRGRRQGGEGKAAEQAAATAAVGAA</sequence>
<dbReference type="InterPro" id="IPR016193">
    <property type="entry name" value="Cytidine_deaminase-like"/>
</dbReference>
<evidence type="ECO:0000256" key="5">
    <source>
        <dbReference type="ARBA" id="ARBA00022801"/>
    </source>
</evidence>
<comment type="similarity">
    <text evidence="2">Belongs to the cytidine and deoxycytidylate deaminase family.</text>
</comment>
<dbReference type="GO" id="GO:0005737">
    <property type="term" value="C:cytoplasm"/>
    <property type="evidence" value="ECO:0007669"/>
    <property type="project" value="TreeGrafter"/>
</dbReference>
<dbReference type="PROSITE" id="PS51747">
    <property type="entry name" value="CYT_DCMP_DEAMINASES_2"/>
    <property type="match status" value="1"/>
</dbReference>
<dbReference type="EMBL" id="LHPF02000020">
    <property type="protein sequence ID" value="PSC70428.1"/>
    <property type="molecule type" value="Genomic_DNA"/>
</dbReference>
<dbReference type="InterPro" id="IPR035105">
    <property type="entry name" value="Deoxycytidylate_deaminase_dom"/>
</dbReference>
<dbReference type="STRING" id="554055.A0A2P6V8L4"/>
<evidence type="ECO:0000256" key="9">
    <source>
        <dbReference type="SAM" id="MobiDB-lite"/>
    </source>
</evidence>
<organism evidence="11 12">
    <name type="scientific">Micractinium conductrix</name>
    <dbReference type="NCBI Taxonomy" id="554055"/>
    <lineage>
        <taxon>Eukaryota</taxon>
        <taxon>Viridiplantae</taxon>
        <taxon>Chlorophyta</taxon>
        <taxon>core chlorophytes</taxon>
        <taxon>Trebouxiophyceae</taxon>
        <taxon>Chlorellales</taxon>
        <taxon>Chlorellaceae</taxon>
        <taxon>Chlorella clade</taxon>
        <taxon>Micractinium</taxon>
    </lineage>
</organism>
<accession>A0A2P6V8L4</accession>
<keyword evidence="5" id="KW-0378">Hydrolase</keyword>
<name>A0A2P6V8L4_9CHLO</name>
<evidence type="ECO:0000256" key="8">
    <source>
        <dbReference type="ARBA" id="ARBA00041763"/>
    </source>
</evidence>
<keyword evidence="4" id="KW-0545">Nucleotide biosynthesis</keyword>
<dbReference type="FunFam" id="3.40.140.10:FF:000021">
    <property type="entry name" value="Deoxycytidylate deaminase"/>
    <property type="match status" value="1"/>
</dbReference>
<feature type="compositionally biased region" description="Low complexity" evidence="9">
    <location>
        <begin position="173"/>
        <end position="189"/>
    </location>
</feature>
<dbReference type="InterPro" id="IPR016192">
    <property type="entry name" value="APOBEC/CMP_deaminase_Zn-bd"/>
</dbReference>
<reference evidence="11 12" key="1">
    <citation type="journal article" date="2018" name="Plant J.">
        <title>Genome sequences of Chlorella sorokiniana UTEX 1602 and Micractinium conductrix SAG 241.80: implications to maltose excretion by a green alga.</title>
        <authorList>
            <person name="Arriola M.B."/>
            <person name="Velmurugan N."/>
            <person name="Zhang Y."/>
            <person name="Plunkett M.H."/>
            <person name="Hondzo H."/>
            <person name="Barney B.M."/>
        </authorList>
    </citation>
    <scope>NUCLEOTIDE SEQUENCE [LARGE SCALE GENOMIC DNA]</scope>
    <source>
        <strain evidence="11 12">SAG 241.80</strain>
    </source>
</reference>
<evidence type="ECO:0000256" key="7">
    <source>
        <dbReference type="ARBA" id="ARBA00038938"/>
    </source>
</evidence>
<feature type="region of interest" description="Disordered" evidence="9">
    <location>
        <begin position="170"/>
        <end position="189"/>
    </location>
</feature>
<feature type="region of interest" description="Disordered" evidence="9">
    <location>
        <begin position="223"/>
        <end position="257"/>
    </location>
</feature>
<comment type="caution">
    <text evidence="11">The sequence shown here is derived from an EMBL/GenBank/DDBJ whole genome shotgun (WGS) entry which is preliminary data.</text>
</comment>
<gene>
    <name evidence="11" type="ORF">C2E20_6167</name>
</gene>
<feature type="compositionally biased region" description="Low complexity" evidence="9">
    <location>
        <begin position="245"/>
        <end position="257"/>
    </location>
</feature>
<evidence type="ECO:0000259" key="10">
    <source>
        <dbReference type="PROSITE" id="PS51747"/>
    </source>
</evidence>
<comment type="cofactor">
    <cofactor evidence="1">
        <name>Zn(2+)</name>
        <dbReference type="ChEBI" id="CHEBI:29105"/>
    </cofactor>
</comment>
<dbReference type="GO" id="GO:0008270">
    <property type="term" value="F:zinc ion binding"/>
    <property type="evidence" value="ECO:0007669"/>
    <property type="project" value="InterPro"/>
</dbReference>
<evidence type="ECO:0000256" key="1">
    <source>
        <dbReference type="ARBA" id="ARBA00001947"/>
    </source>
</evidence>
<dbReference type="GO" id="GO:0009165">
    <property type="term" value="P:nucleotide biosynthetic process"/>
    <property type="evidence" value="ECO:0007669"/>
    <property type="project" value="UniProtKB-KW"/>
</dbReference>
<feature type="domain" description="CMP/dCMP-type deaminase" evidence="10">
    <location>
        <begin position="1"/>
        <end position="131"/>
    </location>
</feature>
<evidence type="ECO:0000313" key="11">
    <source>
        <dbReference type="EMBL" id="PSC70428.1"/>
    </source>
</evidence>
<dbReference type="OrthoDB" id="6710946at2759"/>
<dbReference type="InterPro" id="IPR015517">
    <property type="entry name" value="dCMP_deaminase-rel"/>
</dbReference>
<keyword evidence="3" id="KW-0479">Metal-binding</keyword>
<evidence type="ECO:0000256" key="3">
    <source>
        <dbReference type="ARBA" id="ARBA00022723"/>
    </source>
</evidence>
<evidence type="ECO:0000313" key="12">
    <source>
        <dbReference type="Proteomes" id="UP000239649"/>
    </source>
</evidence>
<dbReference type="Gene3D" id="3.40.140.10">
    <property type="entry name" value="Cytidine Deaminase, domain 2"/>
    <property type="match status" value="1"/>
</dbReference>
<dbReference type="AlphaFoldDB" id="A0A2P6V8L4"/>
<evidence type="ECO:0000256" key="6">
    <source>
        <dbReference type="ARBA" id="ARBA00022833"/>
    </source>
</evidence>
<dbReference type="SUPFAM" id="SSF53927">
    <property type="entry name" value="Cytidine deaminase-like"/>
    <property type="match status" value="1"/>
</dbReference>
<dbReference type="InterPro" id="IPR002125">
    <property type="entry name" value="CMP_dCMP_dom"/>
</dbReference>
<keyword evidence="12" id="KW-1185">Reference proteome</keyword>
<dbReference type="EC" id="3.5.4.12" evidence="7"/>
<dbReference type="CDD" id="cd01286">
    <property type="entry name" value="deoxycytidylate_deaminase"/>
    <property type="match status" value="1"/>
</dbReference>
<keyword evidence="6" id="KW-0862">Zinc</keyword>
<dbReference type="PROSITE" id="PS00903">
    <property type="entry name" value="CYT_DCMP_DEAMINASES_1"/>
    <property type="match status" value="1"/>
</dbReference>
<dbReference type="PANTHER" id="PTHR11086">
    <property type="entry name" value="DEOXYCYTIDYLATE DEAMINASE-RELATED"/>
    <property type="match status" value="1"/>
</dbReference>
<dbReference type="Proteomes" id="UP000239649">
    <property type="component" value="Unassembled WGS sequence"/>
</dbReference>